<reference evidence="3" key="1">
    <citation type="submission" date="2016-01" db="EMBL/GenBank/DDBJ databases">
        <title>Draft genome of Chromobacterium sp. F49.</title>
        <authorList>
            <person name="Hong K.W."/>
        </authorList>
    </citation>
    <scope>NUCLEOTIDE SEQUENCE [LARGE SCALE GENOMIC DNA]</scope>
    <source>
        <strain evidence="3">P7IIIA</strain>
    </source>
</reference>
<protein>
    <recommendedName>
        <fullName evidence="4">DUF2500 domain-containing protein</fullName>
    </recommendedName>
</protein>
<keyword evidence="1" id="KW-0812">Transmembrane</keyword>
<evidence type="ECO:0008006" key="4">
    <source>
        <dbReference type="Google" id="ProtNLM"/>
    </source>
</evidence>
<dbReference type="InterPro" id="IPR019635">
    <property type="entry name" value="DUF2500"/>
</dbReference>
<dbReference type="OrthoDB" id="282886at2"/>
<comment type="caution">
    <text evidence="2">The sequence shown here is derived from an EMBL/GenBank/DDBJ whole genome shotgun (WGS) entry which is preliminary data.</text>
</comment>
<dbReference type="Proteomes" id="UP000076567">
    <property type="component" value="Unassembled WGS sequence"/>
</dbReference>
<organism evidence="2 3">
    <name type="scientific">Fictibacillus phosphorivorans</name>
    <dbReference type="NCBI Taxonomy" id="1221500"/>
    <lineage>
        <taxon>Bacteria</taxon>
        <taxon>Bacillati</taxon>
        <taxon>Bacillota</taxon>
        <taxon>Bacilli</taxon>
        <taxon>Bacillales</taxon>
        <taxon>Fictibacillaceae</taxon>
        <taxon>Fictibacillus</taxon>
    </lineage>
</organism>
<feature type="transmembrane region" description="Helical" evidence="1">
    <location>
        <begin position="6"/>
        <end position="29"/>
    </location>
</feature>
<name>A0A163SP25_9BACL</name>
<gene>
    <name evidence="2" type="ORF">AWM68_00910</name>
</gene>
<sequence>MFDLIPVFGGALFVIVISVFIFVIVKGIGEWSSNNKQPKLSVPAELVAKRTKVSGGANDTSASTWYYATFEVESGDRMEFHVGAQEYGMLVERDKGILNFQGTRYLGFERNRQSELL</sequence>
<dbReference type="EMBL" id="LRFC01000001">
    <property type="protein sequence ID" value="KZE69509.1"/>
    <property type="molecule type" value="Genomic_DNA"/>
</dbReference>
<keyword evidence="3" id="KW-1185">Reference proteome</keyword>
<keyword evidence="1" id="KW-0472">Membrane</keyword>
<evidence type="ECO:0000256" key="1">
    <source>
        <dbReference type="SAM" id="Phobius"/>
    </source>
</evidence>
<dbReference type="Pfam" id="PF10694">
    <property type="entry name" value="DUF2500"/>
    <property type="match status" value="1"/>
</dbReference>
<accession>A0A163SP25</accession>
<evidence type="ECO:0000313" key="3">
    <source>
        <dbReference type="Proteomes" id="UP000076567"/>
    </source>
</evidence>
<keyword evidence="1" id="KW-1133">Transmembrane helix</keyword>
<proteinExistence type="predicted"/>
<evidence type="ECO:0000313" key="2">
    <source>
        <dbReference type="EMBL" id="KZE69509.1"/>
    </source>
</evidence>
<dbReference type="AlphaFoldDB" id="A0A163SP25"/>
<dbReference type="Gene3D" id="2.40.50.660">
    <property type="match status" value="1"/>
</dbReference>